<dbReference type="GO" id="GO:0006644">
    <property type="term" value="P:phospholipid metabolic process"/>
    <property type="evidence" value="ECO:0007669"/>
    <property type="project" value="InterPro"/>
</dbReference>
<keyword evidence="4" id="KW-0964">Secreted</keyword>
<keyword evidence="8" id="KW-0443">Lipid metabolism</keyword>
<evidence type="ECO:0000256" key="6">
    <source>
        <dbReference type="ARBA" id="ARBA00022801"/>
    </source>
</evidence>
<keyword evidence="13" id="KW-1185">Reference proteome</keyword>
<keyword evidence="7" id="KW-0106">Calcium</keyword>
<comment type="subcellular location">
    <subcellularLocation>
        <location evidence="2">Secreted</location>
    </subcellularLocation>
</comment>
<keyword evidence="9" id="KW-1015">Disulfide bond</keyword>
<dbReference type="SUPFAM" id="SSF48619">
    <property type="entry name" value="Phospholipase A2, PLA2"/>
    <property type="match status" value="1"/>
</dbReference>
<dbReference type="PANTHER" id="PTHR12253">
    <property type="entry name" value="RH14732P"/>
    <property type="match status" value="1"/>
</dbReference>
<feature type="compositionally biased region" description="Basic residues" evidence="10">
    <location>
        <begin position="279"/>
        <end position="300"/>
    </location>
</feature>
<dbReference type="InterPro" id="IPR033113">
    <property type="entry name" value="PLA2_histidine"/>
</dbReference>
<feature type="region of interest" description="Disordered" evidence="10">
    <location>
        <begin position="260"/>
        <end position="334"/>
    </location>
</feature>
<dbReference type="GO" id="GO:0046872">
    <property type="term" value="F:metal ion binding"/>
    <property type="evidence" value="ECO:0007669"/>
    <property type="project" value="UniProtKB-KW"/>
</dbReference>
<evidence type="ECO:0000313" key="13">
    <source>
        <dbReference type="Proteomes" id="UP000472264"/>
    </source>
</evidence>
<dbReference type="Pfam" id="PF05826">
    <property type="entry name" value="Phospholip_A2_2"/>
    <property type="match status" value="1"/>
</dbReference>
<evidence type="ECO:0000259" key="11">
    <source>
        <dbReference type="Pfam" id="PF05826"/>
    </source>
</evidence>
<organism evidence="12 13">
    <name type="scientific">Echeneis naucrates</name>
    <name type="common">Live sharksucker</name>
    <dbReference type="NCBI Taxonomy" id="173247"/>
    <lineage>
        <taxon>Eukaryota</taxon>
        <taxon>Metazoa</taxon>
        <taxon>Chordata</taxon>
        <taxon>Craniata</taxon>
        <taxon>Vertebrata</taxon>
        <taxon>Euteleostomi</taxon>
        <taxon>Actinopterygii</taxon>
        <taxon>Neopterygii</taxon>
        <taxon>Teleostei</taxon>
        <taxon>Neoteleostei</taxon>
        <taxon>Acanthomorphata</taxon>
        <taxon>Carangaria</taxon>
        <taxon>Carangiformes</taxon>
        <taxon>Echeneidae</taxon>
        <taxon>Echeneis</taxon>
    </lineage>
</organism>
<proteinExistence type="predicted"/>
<evidence type="ECO:0000256" key="1">
    <source>
        <dbReference type="ARBA" id="ARBA00001913"/>
    </source>
</evidence>
<keyword evidence="6" id="KW-0378">Hydrolase</keyword>
<dbReference type="InParanoid" id="A0A665T2F8"/>
<protein>
    <recommendedName>
        <fullName evidence="3">phospholipase A2</fullName>
        <ecNumber evidence="3">3.1.1.4</ecNumber>
    </recommendedName>
</protein>
<evidence type="ECO:0000256" key="9">
    <source>
        <dbReference type="ARBA" id="ARBA00023157"/>
    </source>
</evidence>
<dbReference type="GO" id="GO:0005576">
    <property type="term" value="C:extracellular region"/>
    <property type="evidence" value="ECO:0007669"/>
    <property type="project" value="UniProtKB-SubCell"/>
</dbReference>
<dbReference type="CDD" id="cd04704">
    <property type="entry name" value="PLA2_bee_venom_like"/>
    <property type="match status" value="1"/>
</dbReference>
<feature type="domain" description="Phospholipase A2-like central" evidence="11">
    <location>
        <begin position="154"/>
        <end position="247"/>
    </location>
</feature>
<dbReference type="PROSITE" id="PS00118">
    <property type="entry name" value="PA2_HIS"/>
    <property type="match status" value="1"/>
</dbReference>
<evidence type="ECO:0000256" key="4">
    <source>
        <dbReference type="ARBA" id="ARBA00022525"/>
    </source>
</evidence>
<dbReference type="FunFam" id="1.20.90.10:FF:000002">
    <property type="entry name" value="Phospholipase A2 group III"/>
    <property type="match status" value="1"/>
</dbReference>
<feature type="compositionally biased region" description="Basic residues" evidence="10">
    <location>
        <begin position="316"/>
        <end position="326"/>
    </location>
</feature>
<sequence length="334" mass="38411">MWSVFFVFLSYLDRNLVKGDFLDVEKEGKGMFSMLNGTFCAKMSAAGENFLYQVSDGTEVLRSVVSPSGRMVNCSVTVNHTQVKSFTHKCRLEPKEQKAAGGQQPETRFTRMDEAKVMCREFKLRSGDRMERGGTEDPELQNKVLKRSKRGFTYPGTLWCGAGNMADNYDQLGTFAETDSCCRTHDHCPHVIHAFSTKYGYTNFKWHSICHCDCDNALRNCLKRVNDSSSRVIGQAFFNVIGVPCFEFVYEEQCAERHWYGTSSPPSPPLKVPPPTLIKTKRKAQRKRRRRRRQGRQIKPKSREEKERGGRESRNQRKKVQFHPRAAKREKLLA</sequence>
<comment type="cofactor">
    <cofactor evidence="1">
        <name>Ca(2+)</name>
        <dbReference type="ChEBI" id="CHEBI:29108"/>
    </cofactor>
</comment>
<evidence type="ECO:0000313" key="12">
    <source>
        <dbReference type="Ensembl" id="ENSENLP00000003744.1"/>
    </source>
</evidence>
<dbReference type="GO" id="GO:0050482">
    <property type="term" value="P:arachidonate secretion"/>
    <property type="evidence" value="ECO:0007669"/>
    <property type="project" value="InterPro"/>
</dbReference>
<dbReference type="Gene3D" id="1.20.90.10">
    <property type="entry name" value="Phospholipase A2 domain"/>
    <property type="match status" value="1"/>
</dbReference>
<evidence type="ECO:0000256" key="7">
    <source>
        <dbReference type="ARBA" id="ARBA00022837"/>
    </source>
</evidence>
<reference evidence="12" key="1">
    <citation type="submission" date="2021-04" db="EMBL/GenBank/DDBJ databases">
        <authorList>
            <consortium name="Wellcome Sanger Institute Data Sharing"/>
        </authorList>
    </citation>
    <scope>NUCLEOTIDE SEQUENCE [LARGE SCALE GENOMIC DNA]</scope>
</reference>
<feature type="compositionally biased region" description="Pro residues" evidence="10">
    <location>
        <begin position="265"/>
        <end position="276"/>
    </location>
</feature>
<dbReference type="InterPro" id="IPR016090">
    <property type="entry name" value="PLA2-like_dom"/>
</dbReference>
<reference evidence="12" key="3">
    <citation type="submission" date="2025-09" db="UniProtKB">
        <authorList>
            <consortium name="Ensembl"/>
        </authorList>
    </citation>
    <scope>IDENTIFICATION</scope>
</reference>
<keyword evidence="5" id="KW-0479">Metal-binding</keyword>
<dbReference type="Proteomes" id="UP000472264">
    <property type="component" value="Chromosome 13"/>
</dbReference>
<dbReference type="GO" id="GO:0004623">
    <property type="term" value="F:phospholipase A2 activity"/>
    <property type="evidence" value="ECO:0007669"/>
    <property type="project" value="UniProtKB-EC"/>
</dbReference>
<reference evidence="12" key="2">
    <citation type="submission" date="2025-08" db="UniProtKB">
        <authorList>
            <consortium name="Ensembl"/>
        </authorList>
    </citation>
    <scope>IDENTIFICATION</scope>
</reference>
<evidence type="ECO:0000256" key="2">
    <source>
        <dbReference type="ARBA" id="ARBA00004613"/>
    </source>
</evidence>
<evidence type="ECO:0000256" key="10">
    <source>
        <dbReference type="SAM" id="MobiDB-lite"/>
    </source>
</evidence>
<evidence type="ECO:0000256" key="8">
    <source>
        <dbReference type="ARBA" id="ARBA00023098"/>
    </source>
</evidence>
<evidence type="ECO:0000256" key="3">
    <source>
        <dbReference type="ARBA" id="ARBA00013278"/>
    </source>
</evidence>
<dbReference type="EC" id="3.1.1.4" evidence="3"/>
<evidence type="ECO:0000256" key="5">
    <source>
        <dbReference type="ARBA" id="ARBA00022723"/>
    </source>
</evidence>
<feature type="compositionally biased region" description="Basic and acidic residues" evidence="10">
    <location>
        <begin position="301"/>
        <end position="315"/>
    </location>
</feature>
<dbReference type="InterPro" id="IPR036444">
    <property type="entry name" value="PLipase_A2_dom_sf"/>
</dbReference>
<dbReference type="AlphaFoldDB" id="A0A665T2F8"/>
<dbReference type="Ensembl" id="ENSENLT00000003958.1">
    <property type="protein sequence ID" value="ENSENLP00000003744.1"/>
    <property type="gene ID" value="ENSENLG00000001836.1"/>
</dbReference>
<dbReference type="OMA" id="KWHTISH"/>
<name>A0A665T2F8_ECHNA</name>
<accession>A0A665T2F8</accession>